<feature type="region of interest" description="Disordered" evidence="1">
    <location>
        <begin position="78"/>
        <end position="99"/>
    </location>
</feature>
<reference evidence="3" key="1">
    <citation type="journal article" date="2019" name="Int. J. Syst. Evol. Microbiol.">
        <title>The Global Catalogue of Microorganisms (GCM) 10K type strain sequencing project: providing services to taxonomists for standard genome sequencing and annotation.</title>
        <authorList>
            <consortium name="The Broad Institute Genomics Platform"/>
            <consortium name="The Broad Institute Genome Sequencing Center for Infectious Disease"/>
            <person name="Wu L."/>
            <person name="Ma J."/>
        </authorList>
    </citation>
    <scope>NUCLEOTIDE SEQUENCE [LARGE SCALE GENOMIC DNA]</scope>
    <source>
        <strain evidence="3">CCUG 66188</strain>
    </source>
</reference>
<dbReference type="RefSeq" id="WP_379993515.1">
    <property type="nucleotide sequence ID" value="NZ_JBHSGN010000008.1"/>
</dbReference>
<comment type="caution">
    <text evidence="2">The sequence shown here is derived from an EMBL/GenBank/DDBJ whole genome shotgun (WGS) entry which is preliminary data.</text>
</comment>
<organism evidence="2 3">
    <name type="scientific">Dysgonomonas termitidis</name>
    <dbReference type="NCBI Taxonomy" id="1516126"/>
    <lineage>
        <taxon>Bacteria</taxon>
        <taxon>Pseudomonadati</taxon>
        <taxon>Bacteroidota</taxon>
        <taxon>Bacteroidia</taxon>
        <taxon>Bacteroidales</taxon>
        <taxon>Dysgonomonadaceae</taxon>
        <taxon>Dysgonomonas</taxon>
    </lineage>
</organism>
<feature type="compositionally biased region" description="Basic and acidic residues" evidence="1">
    <location>
        <begin position="87"/>
        <end position="97"/>
    </location>
</feature>
<dbReference type="EMBL" id="JBHSGN010000008">
    <property type="protein sequence ID" value="MFC4672343.1"/>
    <property type="molecule type" value="Genomic_DNA"/>
</dbReference>
<protein>
    <submittedName>
        <fullName evidence="2">IS66 family insertion sequence element accessory protein TnpB</fullName>
    </submittedName>
</protein>
<name>A0ABV9KQV3_9BACT</name>
<dbReference type="Proteomes" id="UP001596023">
    <property type="component" value="Unassembled WGS sequence"/>
</dbReference>
<gene>
    <name evidence="2" type="ORF">ACFO6W_01410</name>
</gene>
<evidence type="ECO:0000256" key="1">
    <source>
        <dbReference type="SAM" id="MobiDB-lite"/>
    </source>
</evidence>
<accession>A0ABV9KQV3</accession>
<evidence type="ECO:0000313" key="2">
    <source>
        <dbReference type="EMBL" id="MFC4672343.1"/>
    </source>
</evidence>
<keyword evidence="3" id="KW-1185">Reference proteome</keyword>
<proteinExistence type="predicted"/>
<sequence length="135" mass="14888">MAKYMTREEFAVILLRQRQSSLTVTDFCRNEGYNRSQFYDWRLRFRITDEELEATPGCRGMAGFAPISIDNGILSPIHPGPAPLPGKPEKQCTKGSDDSEISLELPNGIKMKFKGPNGCKAALSLITKLCGSCSA</sequence>
<evidence type="ECO:0000313" key="3">
    <source>
        <dbReference type="Proteomes" id="UP001596023"/>
    </source>
</evidence>
<dbReference type="NCBIfam" id="NF047593">
    <property type="entry name" value="IS66_ISAeme5_TnpA"/>
    <property type="match status" value="1"/>
</dbReference>